<feature type="compositionally biased region" description="Acidic residues" evidence="2">
    <location>
        <begin position="20"/>
        <end position="29"/>
    </location>
</feature>
<evidence type="ECO:0000256" key="1">
    <source>
        <dbReference type="ARBA" id="ARBA00005910"/>
    </source>
</evidence>
<dbReference type="Gene3D" id="3.60.10.10">
    <property type="entry name" value="Endonuclease/exonuclease/phosphatase"/>
    <property type="match status" value="1"/>
</dbReference>
<evidence type="ECO:0000313" key="4">
    <source>
        <dbReference type="EMBL" id="CAF0727350.1"/>
    </source>
</evidence>
<dbReference type="InterPro" id="IPR046985">
    <property type="entry name" value="IP5"/>
</dbReference>
<dbReference type="GO" id="GO:0005886">
    <property type="term" value="C:plasma membrane"/>
    <property type="evidence" value="ECO:0007669"/>
    <property type="project" value="TreeGrafter"/>
</dbReference>
<sequence length="470" mass="55238">MEIRNRQSFTYSKSNSNEGINDESNNESDDSSRSIYKKLRVYICTWNVNTKSPNFNINDLFAFDADNPPDVCAFGALVMKKKTFQEVSSTPLQRFYDFFYNDPWTNELDRILSEKQYIRIQSTRLVGIMLNIYVKRNILVHVKCCSDDWIRLGFWGFWGNKGANICAFKIGGINICFVNSHLSAHQHNDKIRLLEHAKILYHSFRLEKALEAVSDQNYLFFFGDLNFRIENLESDLVKELIDKKDYKTLQENDQLRKCICKEKCFSIFKEDEIHFPPTYKFKINSDEYDLTKKDRVPSYCDRVLYKITKTDFLSCKSLNYNCIPSFKQSDHRPVYALFEVNALNWESDEPNVKFLEIFANNDQNLEISYQVSYAATTSQNDWIGIYDPSFRSFDDYVTYVWAAKIYELDDTKKDTKETLLGNSDLSKNFIRRKIVLEQKFIKNGYYMMGYFSSFSNCLIGLSSIFQIQLS</sequence>
<dbReference type="SMART" id="SM00128">
    <property type="entry name" value="IPPc"/>
    <property type="match status" value="1"/>
</dbReference>
<dbReference type="GO" id="GO:0004439">
    <property type="term" value="F:phosphatidylinositol-4,5-bisphosphate 5-phosphatase activity"/>
    <property type="evidence" value="ECO:0007669"/>
    <property type="project" value="TreeGrafter"/>
</dbReference>
<feature type="domain" description="Inositol polyphosphate-related phosphatase" evidence="3">
    <location>
        <begin position="37"/>
        <end position="346"/>
    </location>
</feature>
<dbReference type="GO" id="GO:0046856">
    <property type="term" value="P:phosphatidylinositol dephosphorylation"/>
    <property type="evidence" value="ECO:0007669"/>
    <property type="project" value="InterPro"/>
</dbReference>
<evidence type="ECO:0000313" key="5">
    <source>
        <dbReference type="Proteomes" id="UP000663879"/>
    </source>
</evidence>
<comment type="caution">
    <text evidence="4">The sequence shown here is derived from an EMBL/GenBank/DDBJ whole genome shotgun (WGS) entry which is preliminary data.</text>
</comment>
<comment type="similarity">
    <text evidence="1">Belongs to the inositol 1,4,5-trisphosphate 5-phosphatase type II family.</text>
</comment>
<dbReference type="GO" id="GO:0001726">
    <property type="term" value="C:ruffle"/>
    <property type="evidence" value="ECO:0007669"/>
    <property type="project" value="TreeGrafter"/>
</dbReference>
<dbReference type="GO" id="GO:0005737">
    <property type="term" value="C:cytoplasm"/>
    <property type="evidence" value="ECO:0007669"/>
    <property type="project" value="TreeGrafter"/>
</dbReference>
<organism evidence="4 5">
    <name type="scientific">Brachionus calyciflorus</name>
    <dbReference type="NCBI Taxonomy" id="104777"/>
    <lineage>
        <taxon>Eukaryota</taxon>
        <taxon>Metazoa</taxon>
        <taxon>Spiralia</taxon>
        <taxon>Gnathifera</taxon>
        <taxon>Rotifera</taxon>
        <taxon>Eurotatoria</taxon>
        <taxon>Monogononta</taxon>
        <taxon>Pseudotrocha</taxon>
        <taxon>Ploima</taxon>
        <taxon>Brachionidae</taxon>
        <taxon>Brachionus</taxon>
    </lineage>
</organism>
<dbReference type="InterPro" id="IPR036691">
    <property type="entry name" value="Endo/exonu/phosph_ase_sf"/>
</dbReference>
<dbReference type="AlphaFoldDB" id="A0A813MV09"/>
<dbReference type="PANTHER" id="PTHR11200">
    <property type="entry name" value="INOSITOL 5-PHOSPHATASE"/>
    <property type="match status" value="1"/>
</dbReference>
<dbReference type="Pfam" id="PF22669">
    <property type="entry name" value="Exo_endo_phos2"/>
    <property type="match status" value="1"/>
</dbReference>
<dbReference type="Gene3D" id="2.60.40.2840">
    <property type="match status" value="1"/>
</dbReference>
<dbReference type="EMBL" id="CAJNOC010000208">
    <property type="protein sequence ID" value="CAF0727350.1"/>
    <property type="molecule type" value="Genomic_DNA"/>
</dbReference>
<dbReference type="InterPro" id="IPR041611">
    <property type="entry name" value="SKICH"/>
</dbReference>
<feature type="region of interest" description="Disordered" evidence="2">
    <location>
        <begin position="1"/>
        <end position="31"/>
    </location>
</feature>
<name>A0A813MV09_9BILA</name>
<evidence type="ECO:0000259" key="3">
    <source>
        <dbReference type="SMART" id="SM00128"/>
    </source>
</evidence>
<reference evidence="4" key="1">
    <citation type="submission" date="2021-02" db="EMBL/GenBank/DDBJ databases">
        <authorList>
            <person name="Nowell W R."/>
        </authorList>
    </citation>
    <scope>NUCLEOTIDE SEQUENCE</scope>
    <source>
        <strain evidence="4">Ploen Becks lab</strain>
    </source>
</reference>
<dbReference type="Pfam" id="PF17751">
    <property type="entry name" value="SKICH"/>
    <property type="match status" value="1"/>
</dbReference>
<gene>
    <name evidence="4" type="ORF">OXX778_LOCUS2606</name>
</gene>
<keyword evidence="5" id="KW-1185">Reference proteome</keyword>
<evidence type="ECO:0000256" key="2">
    <source>
        <dbReference type="SAM" id="MobiDB-lite"/>
    </source>
</evidence>
<protein>
    <recommendedName>
        <fullName evidence="3">Inositol polyphosphate-related phosphatase domain-containing protein</fullName>
    </recommendedName>
</protein>
<dbReference type="PANTHER" id="PTHR11200:SF275">
    <property type="entry name" value="LD06095P"/>
    <property type="match status" value="1"/>
</dbReference>
<dbReference type="Proteomes" id="UP000663879">
    <property type="component" value="Unassembled WGS sequence"/>
</dbReference>
<dbReference type="OrthoDB" id="62798at2759"/>
<dbReference type="SUPFAM" id="SSF56219">
    <property type="entry name" value="DNase I-like"/>
    <property type="match status" value="1"/>
</dbReference>
<dbReference type="InterPro" id="IPR000300">
    <property type="entry name" value="IPPc"/>
</dbReference>
<accession>A0A813MV09</accession>
<feature type="compositionally biased region" description="Polar residues" evidence="2">
    <location>
        <begin position="1"/>
        <end position="13"/>
    </location>
</feature>
<proteinExistence type="inferred from homology"/>